<dbReference type="Proteomes" id="UP000610760">
    <property type="component" value="Unassembled WGS sequence"/>
</dbReference>
<accession>A0A926E4H2</accession>
<dbReference type="Pfam" id="PF00929">
    <property type="entry name" value="RNase_T"/>
    <property type="match status" value="1"/>
</dbReference>
<evidence type="ECO:0000256" key="1">
    <source>
        <dbReference type="ARBA" id="ARBA00003452"/>
    </source>
</evidence>
<evidence type="ECO:0000256" key="6">
    <source>
        <dbReference type="ARBA" id="ARBA00022722"/>
    </source>
</evidence>
<dbReference type="InterPro" id="IPR040982">
    <property type="entry name" value="DNA_pol3_finger"/>
</dbReference>
<dbReference type="InterPro" id="IPR012340">
    <property type="entry name" value="NA-bd_OB-fold"/>
</dbReference>
<evidence type="ECO:0000259" key="13">
    <source>
        <dbReference type="SMART" id="SM00479"/>
    </source>
</evidence>
<evidence type="ECO:0000256" key="2">
    <source>
        <dbReference type="ARBA" id="ARBA00022490"/>
    </source>
</evidence>
<keyword evidence="9 11" id="KW-0239">DNA-directed DNA polymerase</keyword>
<comment type="catalytic activity">
    <reaction evidence="10 11">
        <text>DNA(n) + a 2'-deoxyribonucleoside 5'-triphosphate = DNA(n+1) + diphosphate</text>
        <dbReference type="Rhea" id="RHEA:22508"/>
        <dbReference type="Rhea" id="RHEA-COMP:17339"/>
        <dbReference type="Rhea" id="RHEA-COMP:17340"/>
        <dbReference type="ChEBI" id="CHEBI:33019"/>
        <dbReference type="ChEBI" id="CHEBI:61560"/>
        <dbReference type="ChEBI" id="CHEBI:173112"/>
        <dbReference type="EC" id="2.7.7.7"/>
    </reaction>
</comment>
<dbReference type="InterPro" id="IPR003141">
    <property type="entry name" value="Pol/His_phosphatase_N"/>
</dbReference>
<keyword evidence="8 11" id="KW-0269">Exonuclease</keyword>
<dbReference type="RefSeq" id="WP_430413307.1">
    <property type="nucleotide sequence ID" value="NZ_JACRSV010000001.1"/>
</dbReference>
<dbReference type="InterPro" id="IPR029460">
    <property type="entry name" value="DNAPol_HHH"/>
</dbReference>
<evidence type="ECO:0000259" key="14">
    <source>
        <dbReference type="SMART" id="SM00481"/>
    </source>
</evidence>
<proteinExistence type="inferred from homology"/>
<dbReference type="InterPro" id="IPR036397">
    <property type="entry name" value="RNaseH_sf"/>
</dbReference>
<evidence type="ECO:0000313" key="16">
    <source>
        <dbReference type="Proteomes" id="UP000610760"/>
    </source>
</evidence>
<dbReference type="NCBIfam" id="TIGR01405">
    <property type="entry name" value="polC_Gram_pos"/>
    <property type="match status" value="1"/>
</dbReference>
<dbReference type="PANTHER" id="PTHR32294">
    <property type="entry name" value="DNA POLYMERASE III SUBUNIT ALPHA"/>
    <property type="match status" value="1"/>
</dbReference>
<evidence type="ECO:0000256" key="8">
    <source>
        <dbReference type="ARBA" id="ARBA00022839"/>
    </source>
</evidence>
<evidence type="ECO:0000313" key="15">
    <source>
        <dbReference type="EMBL" id="MBC8559355.1"/>
    </source>
</evidence>
<comment type="similarity">
    <text evidence="11">Belongs to the DNA polymerase type-C family. PolC subfamily.</text>
</comment>
<evidence type="ECO:0000256" key="11">
    <source>
        <dbReference type="HAMAP-Rule" id="MF_00356"/>
    </source>
</evidence>
<dbReference type="GO" id="GO:0006261">
    <property type="term" value="P:DNA-templated DNA replication"/>
    <property type="evidence" value="ECO:0007669"/>
    <property type="project" value="UniProtKB-UniRule"/>
</dbReference>
<dbReference type="Pfam" id="PF14579">
    <property type="entry name" value="HHH_6"/>
    <property type="match status" value="1"/>
</dbReference>
<reference evidence="15" key="1">
    <citation type="submission" date="2020-08" db="EMBL/GenBank/DDBJ databases">
        <title>Genome public.</title>
        <authorList>
            <person name="Liu C."/>
            <person name="Sun Q."/>
        </authorList>
    </citation>
    <scope>NUCLEOTIDE SEQUENCE</scope>
    <source>
        <strain evidence="15">NSJ-33</strain>
    </source>
</reference>
<dbReference type="CDD" id="cd07435">
    <property type="entry name" value="PHP_PolIIIA_POLC"/>
    <property type="match status" value="1"/>
</dbReference>
<dbReference type="NCBIfam" id="TIGR00573">
    <property type="entry name" value="dnaq"/>
    <property type="match status" value="1"/>
</dbReference>
<comment type="function">
    <text evidence="1 11">Required for replicative DNA synthesis. This DNA polymerase also exhibits 3' to 5' exonuclease activity.</text>
</comment>
<gene>
    <name evidence="11" type="primary">polC</name>
    <name evidence="15" type="ORF">H8710_04640</name>
</gene>
<dbReference type="GO" id="GO:0008408">
    <property type="term" value="F:3'-5' exonuclease activity"/>
    <property type="evidence" value="ECO:0007669"/>
    <property type="project" value="UniProtKB-UniRule"/>
</dbReference>
<protein>
    <recommendedName>
        <fullName evidence="11">DNA polymerase III PolC-type</fullName>
        <shortName evidence="11">PolIII</shortName>
        <ecNumber evidence="11">2.7.7.7</ecNumber>
    </recommendedName>
</protein>
<dbReference type="Gene3D" id="1.10.150.870">
    <property type="match status" value="1"/>
</dbReference>
<keyword evidence="6 11" id="KW-0540">Nuclease</keyword>
<evidence type="ECO:0000256" key="12">
    <source>
        <dbReference type="SAM" id="MobiDB-lite"/>
    </source>
</evidence>
<comment type="caution">
    <text evidence="15">The sequence shown here is derived from an EMBL/GenBank/DDBJ whole genome shotgun (WGS) entry which is preliminary data.</text>
</comment>
<keyword evidence="7 11" id="KW-0378">Hydrolase</keyword>
<dbReference type="Gene3D" id="3.30.1900.20">
    <property type="match status" value="2"/>
</dbReference>
<dbReference type="Pfam" id="PF17657">
    <property type="entry name" value="DNA_pol3_finger"/>
    <property type="match status" value="1"/>
</dbReference>
<dbReference type="Gene3D" id="6.10.140.1510">
    <property type="match status" value="1"/>
</dbReference>
<dbReference type="Gene3D" id="3.20.20.140">
    <property type="entry name" value="Metal-dependent hydrolases"/>
    <property type="match status" value="2"/>
</dbReference>
<dbReference type="CDD" id="cd07432">
    <property type="entry name" value="PHP_HisPPase"/>
    <property type="match status" value="1"/>
</dbReference>
<keyword evidence="4 11" id="KW-0548">Nucleotidyltransferase</keyword>
<feature type="region of interest" description="Disordered" evidence="12">
    <location>
        <begin position="141"/>
        <end position="185"/>
    </location>
</feature>
<dbReference type="EC" id="2.7.7.7" evidence="11"/>
<dbReference type="InterPro" id="IPR044923">
    <property type="entry name" value="PolC_middle_finger_sf"/>
</dbReference>
<keyword evidence="16" id="KW-1185">Reference proteome</keyword>
<evidence type="ECO:0000256" key="4">
    <source>
        <dbReference type="ARBA" id="ARBA00022695"/>
    </source>
</evidence>
<evidence type="ECO:0000256" key="5">
    <source>
        <dbReference type="ARBA" id="ARBA00022705"/>
    </source>
</evidence>
<dbReference type="NCBIfam" id="NF001688">
    <property type="entry name" value="PRK00448.1"/>
    <property type="match status" value="1"/>
</dbReference>
<dbReference type="InterPro" id="IPR004013">
    <property type="entry name" value="PHP_dom"/>
</dbReference>
<dbReference type="EMBL" id="JACRSV010000001">
    <property type="protein sequence ID" value="MBC8559355.1"/>
    <property type="molecule type" value="Genomic_DNA"/>
</dbReference>
<evidence type="ECO:0000256" key="9">
    <source>
        <dbReference type="ARBA" id="ARBA00022932"/>
    </source>
</evidence>
<keyword evidence="5 11" id="KW-0235">DNA replication</keyword>
<evidence type="ECO:0000256" key="7">
    <source>
        <dbReference type="ARBA" id="ARBA00022801"/>
    </source>
</evidence>
<feature type="domain" description="Polymerase/histidinol phosphatase N-terminal" evidence="14">
    <location>
        <begin position="325"/>
        <end position="397"/>
    </location>
</feature>
<evidence type="ECO:0000256" key="10">
    <source>
        <dbReference type="ARBA" id="ARBA00049244"/>
    </source>
</evidence>
<dbReference type="InterPro" id="IPR006054">
    <property type="entry name" value="DnaQ"/>
</dbReference>
<feature type="compositionally biased region" description="Pro residues" evidence="12">
    <location>
        <begin position="141"/>
        <end position="156"/>
    </location>
</feature>
<dbReference type="GO" id="GO:0003677">
    <property type="term" value="F:DNA binding"/>
    <property type="evidence" value="ECO:0007669"/>
    <property type="project" value="UniProtKB-UniRule"/>
</dbReference>
<dbReference type="InterPro" id="IPR006308">
    <property type="entry name" value="Pol_III_a_PolC-type_gram_pos"/>
</dbReference>
<dbReference type="GO" id="GO:0005737">
    <property type="term" value="C:cytoplasm"/>
    <property type="evidence" value="ECO:0007669"/>
    <property type="project" value="UniProtKB-SubCell"/>
</dbReference>
<dbReference type="SMART" id="SM00481">
    <property type="entry name" value="POLIIIAc"/>
    <property type="match status" value="1"/>
</dbReference>
<dbReference type="InterPro" id="IPR004805">
    <property type="entry name" value="DnaE2/DnaE/PolC"/>
</dbReference>
<dbReference type="GO" id="GO:0003887">
    <property type="term" value="F:DNA-directed DNA polymerase activity"/>
    <property type="evidence" value="ECO:0007669"/>
    <property type="project" value="UniProtKB-UniRule"/>
</dbReference>
<dbReference type="Gene3D" id="1.10.150.700">
    <property type="entry name" value="PolC, middle finger domain"/>
    <property type="match status" value="1"/>
</dbReference>
<dbReference type="SUPFAM" id="SSF53098">
    <property type="entry name" value="Ribonuclease H-like"/>
    <property type="match status" value="1"/>
</dbReference>
<dbReference type="Gene3D" id="2.40.50.140">
    <property type="entry name" value="Nucleic acid-binding proteins"/>
    <property type="match status" value="1"/>
</dbReference>
<dbReference type="PANTHER" id="PTHR32294:SF5">
    <property type="entry name" value="DNA POLYMERASE III POLC-TYPE"/>
    <property type="match status" value="1"/>
</dbReference>
<dbReference type="HAMAP" id="MF_00356">
    <property type="entry name" value="DNApol_PolC"/>
    <property type="match status" value="1"/>
</dbReference>
<dbReference type="InterPro" id="IPR012337">
    <property type="entry name" value="RNaseH-like_sf"/>
</dbReference>
<dbReference type="CDD" id="cd04484">
    <property type="entry name" value="polC_OBF"/>
    <property type="match status" value="1"/>
</dbReference>
<dbReference type="Pfam" id="PF07733">
    <property type="entry name" value="DNA_pol3_alpha"/>
    <property type="match status" value="2"/>
</dbReference>
<keyword evidence="3 11" id="KW-0808">Transferase</keyword>
<comment type="subcellular location">
    <subcellularLocation>
        <location evidence="11">Cytoplasm</location>
    </subcellularLocation>
</comment>
<feature type="domain" description="Exonuclease" evidence="13">
    <location>
        <begin position="414"/>
        <end position="579"/>
    </location>
</feature>
<dbReference type="CDD" id="cd06127">
    <property type="entry name" value="DEDDh"/>
    <property type="match status" value="1"/>
</dbReference>
<dbReference type="Pfam" id="PF02811">
    <property type="entry name" value="PHP"/>
    <property type="match status" value="1"/>
</dbReference>
<keyword evidence="2 11" id="KW-0963">Cytoplasm</keyword>
<dbReference type="FunFam" id="3.30.420.10:FF:000045">
    <property type="entry name" value="3'-5' exonuclease DinG"/>
    <property type="match status" value="1"/>
</dbReference>
<evidence type="ECO:0000256" key="3">
    <source>
        <dbReference type="ARBA" id="ARBA00022679"/>
    </source>
</evidence>
<organism evidence="15 16">
    <name type="scientific">Fumia xinanensis</name>
    <dbReference type="NCBI Taxonomy" id="2763659"/>
    <lineage>
        <taxon>Bacteria</taxon>
        <taxon>Bacillati</taxon>
        <taxon>Bacillota</taxon>
        <taxon>Clostridia</taxon>
        <taxon>Eubacteriales</taxon>
        <taxon>Oscillospiraceae</taxon>
        <taxon>Fumia</taxon>
    </lineage>
</organism>
<feature type="compositionally biased region" description="Gly residues" evidence="12">
    <location>
        <begin position="166"/>
        <end position="178"/>
    </location>
</feature>
<dbReference type="Gene3D" id="3.30.420.10">
    <property type="entry name" value="Ribonuclease H-like superfamily/Ribonuclease H"/>
    <property type="match status" value="1"/>
</dbReference>
<name>A0A926E4H2_9FIRM</name>
<sequence>MLRLDADPGARTISTVMKNGSVIKVEHIRDCQRAVAKNAGLNSVRFTLKYLPTLFDISYFPELITELKSVCGVVNGFLDNADAQFDGEVLHISLKNGGKNILVQAGADKQIERLVYERFSRKITVSFEGVEIITEADFPEPPPIVIREAPPAPAPRPSNGDRPSYGGNGGGFGGGSGGFRRDSGVKDPTPVTINFADMQFQNEGAMLIKGRKITQKPTPLNEINSMSGNVVVWGDIFATDCRVTRDGTKVILTYNFTDYTSSNTMKIIDDVKKQDKYDCLSKGTTILVRGDVVDDKYDREISIKPYDIMTVKKIPKTDDAEVKRVELHCHTKMSSMDGVSDVTEIIKTAYRWGHKAIAITDHGVVQAYPDAMNCVEGIRKDGGDFKVIYGVEDYFVNDCVAAVHGCKEEDFTGEFVVFDVETTGLSAKNDRLTEIGAVLIQNGKITDRFDTFVNPERPIPPKITELTSITDAMVANAPLEAEALEQFMAFAGDRPLIAHNASFDMGFMRVAAERCGKQFPYTSIDTLVLARNLYPELSKFKLDVIAKHLELPEFHHHRACDDAEVLGNIFLKMMEQMEAEKDIHSISGINTAMSGGDPKQLKTYHQIILVKNKTGLKNLYRLVSFAHVKYYFRRPRTPKSEIMKYREGLLIGSACEAGELFRAIVEGKSFDELCEIASFYDYLEIQPIGNNQFMLMNGQASGVEQLQDFNKTIVAIGEKLNKPVVATCDVHFLNPGDAIFRTILMAGMKFKDADQQPPLYLRTTEEMLKEFEYLGEQKAYEVVVENPLKIADMIDPDVRPIPKGTFPPNIEGSDEDLQRITWERAKKIYGDPVPDLVKDRLDRELTSIIKHGFAVLYMIAQKLVYYSEEHGYLVGSRGSVGSSFVANMAGISEVNPLAPHYVCPECKWSEFYTKGEYGSGFDLPERTCPQCGAKLNQDGHDIPFETFLGFDGDKEPDIDLNFSGEYQSYVHKYTEELFGSDHVFKAGTISTVAEKTAYGFVLNYMQERGRVIHKAEELRLAKGCEGVKRTTGQHPGGMVVIPSEYEVYDFCPIQHPADKADSDILTTHFDFHSLHDTILKLDELGHDVPTLYKHIEDMTGIKVMDVSMSDQKVISLFTSTEALGVTPDEIFSNTGTLSLPEMGTPFVRGMLEEAQPKTFADLLQISGLSHGTDVWLGNAKDLIDNKTCTISEVIGTRDSIMTYLLHKGLEPKLAFKIMEITRKGKAPKLLTDEMVQDMLDHGVPQWYVDSCFKIKYMFPKAHAAAYVIAAIRLGWYKVYYPLQYYAAFFTVRGGDLEADTAVAGKAACRARLMQLKDMDRSVKEEDVYNTLMIINEMLCRGYEFLPVDLYKSHATKYVIEDGKIRLPFTALKGLGEAAAKGLQEAGEQGDYISVDEVQTRSGVSKAVIEMLEGAGALEGLPKTSQMMFF</sequence>
<dbReference type="InterPro" id="IPR013520">
    <property type="entry name" value="Ribonucl_H"/>
</dbReference>
<dbReference type="InterPro" id="IPR011708">
    <property type="entry name" value="DNA_pol3_alpha_NTPase_dom"/>
</dbReference>
<dbReference type="SMART" id="SM00479">
    <property type="entry name" value="EXOIII"/>
    <property type="match status" value="1"/>
</dbReference>